<name>A0A2S8AEG1_9FLAO</name>
<reference evidence="1 2" key="1">
    <citation type="submission" date="2018-02" db="EMBL/GenBank/DDBJ databases">
        <title>Genome sequences of Apibacter spp., gut symbionts of Asian honey bees.</title>
        <authorList>
            <person name="Kwong W.K."/>
            <person name="Steele M.I."/>
            <person name="Moran N.A."/>
        </authorList>
    </citation>
    <scope>NUCLEOTIDE SEQUENCE [LARGE SCALE GENOMIC DNA]</scope>
    <source>
        <strain evidence="2">wkB301</strain>
    </source>
</reference>
<proteinExistence type="predicted"/>
<dbReference type="EMBL" id="PSZM01000034">
    <property type="protein sequence ID" value="PQL93489.1"/>
    <property type="molecule type" value="Genomic_DNA"/>
</dbReference>
<comment type="caution">
    <text evidence="1">The sequence shown here is derived from an EMBL/GenBank/DDBJ whole genome shotgun (WGS) entry which is preliminary data.</text>
</comment>
<evidence type="ECO:0000313" key="2">
    <source>
        <dbReference type="Proteomes" id="UP000238042"/>
    </source>
</evidence>
<gene>
    <name evidence="1" type="ORF">C4S77_04925</name>
</gene>
<keyword evidence="2" id="KW-1185">Reference proteome</keyword>
<dbReference type="Proteomes" id="UP000238042">
    <property type="component" value="Unassembled WGS sequence"/>
</dbReference>
<organism evidence="1 2">
    <name type="scientific">Apibacter adventoris</name>
    <dbReference type="NCBI Taxonomy" id="1679466"/>
    <lineage>
        <taxon>Bacteria</taxon>
        <taxon>Pseudomonadati</taxon>
        <taxon>Bacteroidota</taxon>
        <taxon>Flavobacteriia</taxon>
        <taxon>Flavobacteriales</taxon>
        <taxon>Weeksellaceae</taxon>
        <taxon>Apibacter</taxon>
    </lineage>
</organism>
<dbReference type="RefSeq" id="WP_105193015.1">
    <property type="nucleotide sequence ID" value="NZ_PSZM01000034.1"/>
</dbReference>
<accession>A0A2S8AEG1</accession>
<protein>
    <submittedName>
        <fullName evidence="1">Uncharacterized protein</fullName>
    </submittedName>
</protein>
<evidence type="ECO:0000313" key="1">
    <source>
        <dbReference type="EMBL" id="PQL93489.1"/>
    </source>
</evidence>
<dbReference type="AlphaFoldDB" id="A0A2S8AEG1"/>
<dbReference type="OrthoDB" id="9793188at2"/>
<sequence length="87" mass="9961">MKLTDLPKNKPVITTTFVINENKDIVYVSLDKDNDLQMFSEEGAIMKEAIIVSLDEILLKDSSLASINIEKNESVYRQNKNSLWTKQ</sequence>